<feature type="chain" id="PRO_5046866123" evidence="1">
    <location>
        <begin position="26"/>
        <end position="181"/>
    </location>
</feature>
<comment type="caution">
    <text evidence="2">The sequence shown here is derived from an EMBL/GenBank/DDBJ whole genome shotgun (WGS) entry which is preliminary data.</text>
</comment>
<keyword evidence="1" id="KW-0732">Signal</keyword>
<evidence type="ECO:0000256" key="1">
    <source>
        <dbReference type="SAM" id="SignalP"/>
    </source>
</evidence>
<organism evidence="2 3">
    <name type="scientific">Azohydromonas lata</name>
    <dbReference type="NCBI Taxonomy" id="45677"/>
    <lineage>
        <taxon>Bacteria</taxon>
        <taxon>Pseudomonadati</taxon>
        <taxon>Pseudomonadota</taxon>
        <taxon>Betaproteobacteria</taxon>
        <taxon>Burkholderiales</taxon>
        <taxon>Sphaerotilaceae</taxon>
        <taxon>Azohydromonas</taxon>
    </lineage>
</organism>
<accession>A0ABU5IEW7</accession>
<evidence type="ECO:0000313" key="3">
    <source>
        <dbReference type="Proteomes" id="UP001293718"/>
    </source>
</evidence>
<dbReference type="RefSeq" id="WP_322465803.1">
    <property type="nucleotide sequence ID" value="NZ_JAXOJX010000019.1"/>
</dbReference>
<dbReference type="NCBIfam" id="TIGR02595">
    <property type="entry name" value="PEP_CTERM"/>
    <property type="match status" value="1"/>
</dbReference>
<dbReference type="EMBL" id="JAXOJX010000019">
    <property type="protein sequence ID" value="MDZ5457507.1"/>
    <property type="molecule type" value="Genomic_DNA"/>
</dbReference>
<evidence type="ECO:0000313" key="2">
    <source>
        <dbReference type="EMBL" id="MDZ5457507.1"/>
    </source>
</evidence>
<gene>
    <name evidence="2" type="ORF">SM757_13080</name>
</gene>
<sequence length="181" mass="18386">MKKNWLSAGLTAALLAVAAAVPAEAAVFKFTFDSTFDGTVTPPYVGAGTFSFDGAATAGTYALSSLSNFAFDFTIHGVNFTNANLSTPVNHIAVSIASLGQDLVVNFGGSGGGLYGGSADFTGSGSQLSFQPNFGSLFFSGSAYGTYQGILDTSHAVPEPMSAALVLFGLAGVAASRRRRA</sequence>
<keyword evidence="3" id="KW-1185">Reference proteome</keyword>
<protein>
    <submittedName>
        <fullName evidence="2">PEP-CTERM sorting domain-containing protein</fullName>
    </submittedName>
</protein>
<feature type="signal peptide" evidence="1">
    <location>
        <begin position="1"/>
        <end position="25"/>
    </location>
</feature>
<proteinExistence type="predicted"/>
<dbReference type="InterPro" id="IPR013424">
    <property type="entry name" value="Ice-binding_C"/>
</dbReference>
<dbReference type="Proteomes" id="UP001293718">
    <property type="component" value="Unassembled WGS sequence"/>
</dbReference>
<name>A0ABU5IEW7_9BURK</name>
<reference evidence="2 3" key="1">
    <citation type="submission" date="2023-11" db="EMBL/GenBank/DDBJ databases">
        <title>Draft genome of Azohydromonas lata strain H1 (DSM1123), a polyhydroxyalkanoate producer.</title>
        <authorList>
            <person name="Traversa D."/>
            <person name="D'Addabbo P."/>
            <person name="Pazzani C."/>
            <person name="Manzari C."/>
            <person name="Chiara M."/>
            <person name="Scrascia M."/>
        </authorList>
    </citation>
    <scope>NUCLEOTIDE SEQUENCE [LARGE SCALE GENOMIC DNA]</scope>
    <source>
        <strain evidence="2 3">H1</strain>
    </source>
</reference>